<protein>
    <submittedName>
        <fullName evidence="3">Uncharacterized protein</fullName>
    </submittedName>
</protein>
<evidence type="ECO:0000256" key="1">
    <source>
        <dbReference type="SAM" id="Coils"/>
    </source>
</evidence>
<dbReference type="VEuPathDB" id="FungiDB:FUN_014028"/>
<evidence type="ECO:0000256" key="2">
    <source>
        <dbReference type="SAM" id="Phobius"/>
    </source>
</evidence>
<proteinExistence type="predicted"/>
<keyword evidence="1" id="KW-0175">Coiled coil</keyword>
<evidence type="ECO:0000313" key="4">
    <source>
        <dbReference type="Proteomes" id="UP000232722"/>
    </source>
</evidence>
<feature type="coiled-coil region" evidence="1">
    <location>
        <begin position="157"/>
        <end position="191"/>
    </location>
</feature>
<feature type="transmembrane region" description="Helical" evidence="2">
    <location>
        <begin position="211"/>
        <end position="230"/>
    </location>
</feature>
<dbReference type="VEuPathDB" id="FungiDB:FUN_014027"/>
<dbReference type="Proteomes" id="UP000232722">
    <property type="component" value="Unassembled WGS sequence"/>
</dbReference>
<dbReference type="AlphaFoldDB" id="A0A2N0P3Z5"/>
<keyword evidence="2" id="KW-1133">Transmembrane helix</keyword>
<comment type="caution">
    <text evidence="3">The sequence shown here is derived from an EMBL/GenBank/DDBJ whole genome shotgun (WGS) entry which is preliminary data.</text>
</comment>
<name>A0A2N0P3Z5_9GLOM</name>
<sequence length="254" mass="29492">MAQKLPSQKIHTTEITAVTISQDGKFIISFSKLDEIVALWNYPTGLNTPVTLELNYLKKNKKVDIKTIIDTKNKVICKFDLTRASQPDLTDRVTRRVNPKYSVAILSDTYEETINYARTVWIIKRAEIIIDIELSWMIPSEHQNRYKSDAPIPCEVNDEVKDVIAKIRDEIDEMKDEITKFKDELKQSLSEFQKFHTKYLRMAASQLKEKYGVLVPFTLIVILLIPLVSLDSFSECELFFTKSEPLWVRIFNLP</sequence>
<gene>
    <name evidence="3" type="ORF">RhiirA5_381652</name>
</gene>
<keyword evidence="2" id="KW-0472">Membrane</keyword>
<evidence type="ECO:0000313" key="3">
    <source>
        <dbReference type="EMBL" id="PKC01540.1"/>
    </source>
</evidence>
<reference evidence="3 4" key="2">
    <citation type="submission" date="2017-09" db="EMBL/GenBank/DDBJ databases">
        <title>Extensive intraspecific genome diversity in a model arbuscular mycorrhizal fungus.</title>
        <authorList>
            <person name="Chen E.C."/>
            <person name="Morin E."/>
            <person name="Beaudet D."/>
            <person name="Noel J."/>
            <person name="Ndikumana S."/>
            <person name="Charron P."/>
            <person name="St-Onge C."/>
            <person name="Giorgi J."/>
            <person name="Grigoriev I.V."/>
            <person name="Roux C."/>
            <person name="Martin F.M."/>
            <person name="Corradi N."/>
        </authorList>
    </citation>
    <scope>NUCLEOTIDE SEQUENCE [LARGE SCALE GENOMIC DNA]</scope>
    <source>
        <strain evidence="3 4">A5</strain>
    </source>
</reference>
<accession>A0A2N0P3Z5</accession>
<dbReference type="EMBL" id="LLXJ01001580">
    <property type="protein sequence ID" value="PKC01540.1"/>
    <property type="molecule type" value="Genomic_DNA"/>
</dbReference>
<keyword evidence="2" id="KW-0812">Transmembrane</keyword>
<dbReference type="VEuPathDB" id="FungiDB:RhiirFUN_017035"/>
<organism evidence="3 4">
    <name type="scientific">Rhizophagus irregularis</name>
    <dbReference type="NCBI Taxonomy" id="588596"/>
    <lineage>
        <taxon>Eukaryota</taxon>
        <taxon>Fungi</taxon>
        <taxon>Fungi incertae sedis</taxon>
        <taxon>Mucoromycota</taxon>
        <taxon>Glomeromycotina</taxon>
        <taxon>Glomeromycetes</taxon>
        <taxon>Glomerales</taxon>
        <taxon>Glomeraceae</taxon>
        <taxon>Rhizophagus</taxon>
    </lineage>
</organism>
<reference evidence="3 4" key="1">
    <citation type="submission" date="2016-04" db="EMBL/GenBank/DDBJ databases">
        <title>Genome analyses suggest a sexual origin of heterokaryosis in a supposedly ancient asexual fungus.</title>
        <authorList>
            <person name="Ropars J."/>
            <person name="Sedzielewska K."/>
            <person name="Noel J."/>
            <person name="Charron P."/>
            <person name="Farinelli L."/>
            <person name="Marton T."/>
            <person name="Kruger M."/>
            <person name="Pelin A."/>
            <person name="Brachmann A."/>
            <person name="Corradi N."/>
        </authorList>
    </citation>
    <scope>NUCLEOTIDE SEQUENCE [LARGE SCALE GENOMIC DNA]</scope>
    <source>
        <strain evidence="3 4">A5</strain>
    </source>
</reference>